<name>A0A1I3KSA8_9SPIR</name>
<feature type="region of interest" description="Disordered" evidence="1">
    <location>
        <begin position="93"/>
        <end position="112"/>
    </location>
</feature>
<keyword evidence="2" id="KW-0812">Transmembrane</keyword>
<evidence type="ECO:0000313" key="4">
    <source>
        <dbReference type="Proteomes" id="UP000182737"/>
    </source>
</evidence>
<reference evidence="4" key="1">
    <citation type="submission" date="2016-10" db="EMBL/GenBank/DDBJ databases">
        <authorList>
            <person name="Varghese N."/>
            <person name="Submissions S."/>
        </authorList>
    </citation>
    <scope>NUCLEOTIDE SEQUENCE [LARGE SCALE GENOMIC DNA]</scope>
    <source>
        <strain evidence="4">XBD1002</strain>
    </source>
</reference>
<accession>A0A1I3KSA8</accession>
<keyword evidence="2" id="KW-0472">Membrane</keyword>
<keyword evidence="4" id="KW-1185">Reference proteome</keyword>
<feature type="transmembrane region" description="Helical" evidence="2">
    <location>
        <begin position="7"/>
        <end position="32"/>
    </location>
</feature>
<dbReference type="AlphaFoldDB" id="A0A1I3KSA8"/>
<keyword evidence="2" id="KW-1133">Transmembrane helix</keyword>
<dbReference type="EMBL" id="FORI01000005">
    <property type="protein sequence ID" value="SFI75346.1"/>
    <property type="molecule type" value="Genomic_DNA"/>
</dbReference>
<dbReference type="RefSeq" id="WP_074931457.1">
    <property type="nucleotide sequence ID" value="NZ_FORI01000005.1"/>
</dbReference>
<evidence type="ECO:0000256" key="2">
    <source>
        <dbReference type="SAM" id="Phobius"/>
    </source>
</evidence>
<proteinExistence type="predicted"/>
<evidence type="ECO:0000256" key="1">
    <source>
        <dbReference type="SAM" id="MobiDB-lite"/>
    </source>
</evidence>
<feature type="transmembrane region" description="Helical" evidence="2">
    <location>
        <begin position="38"/>
        <end position="61"/>
    </location>
</feature>
<organism evidence="3 4">
    <name type="scientific">Treponema bryantii</name>
    <dbReference type="NCBI Taxonomy" id="163"/>
    <lineage>
        <taxon>Bacteria</taxon>
        <taxon>Pseudomonadati</taxon>
        <taxon>Spirochaetota</taxon>
        <taxon>Spirochaetia</taxon>
        <taxon>Spirochaetales</taxon>
        <taxon>Treponemataceae</taxon>
        <taxon>Treponema</taxon>
    </lineage>
</organism>
<evidence type="ECO:0000313" key="3">
    <source>
        <dbReference type="EMBL" id="SFI75346.1"/>
    </source>
</evidence>
<dbReference type="GO" id="GO:0005886">
    <property type="term" value="C:plasma membrane"/>
    <property type="evidence" value="ECO:0007669"/>
    <property type="project" value="InterPro"/>
</dbReference>
<dbReference type="OrthoDB" id="363283at2"/>
<gene>
    <name evidence="3" type="ORF">SAMN04487775_105135</name>
</gene>
<dbReference type="Proteomes" id="UP000182737">
    <property type="component" value="Unassembled WGS sequence"/>
</dbReference>
<protein>
    <submittedName>
        <fullName evidence="3">Uncharacterized protein</fullName>
    </submittedName>
</protein>
<sequence length="112" mass="12512">MVVTLILILLIVIFMAFFIGMNLSNLCTFWFFKTYTDLPVAVLTLIAFGAGIIFALLFILVAKMKAPPSDAEARAAKKLEKKARAEEKLRLAREKEEAKKAAKEAKKNPPIQ</sequence>